<dbReference type="EMBL" id="QXGF01000795">
    <property type="protein sequence ID" value="KAE8935532.1"/>
    <property type="molecule type" value="Genomic_DNA"/>
</dbReference>
<dbReference type="Proteomes" id="UP000429523">
    <property type="component" value="Unassembled WGS sequence"/>
</dbReference>
<dbReference type="AlphaFoldDB" id="A0A6A3EPX6"/>
<feature type="region of interest" description="Disordered" evidence="1">
    <location>
        <begin position="16"/>
        <end position="129"/>
    </location>
</feature>
<name>A0A6A3EPX6_9STRA</name>
<feature type="region of interest" description="Disordered" evidence="1">
    <location>
        <begin position="320"/>
        <end position="369"/>
    </location>
</feature>
<feature type="compositionally biased region" description="Basic and acidic residues" evidence="1">
    <location>
        <begin position="82"/>
        <end position="92"/>
    </location>
</feature>
<proteinExistence type="predicted"/>
<evidence type="ECO:0000256" key="1">
    <source>
        <dbReference type="SAM" id="MobiDB-lite"/>
    </source>
</evidence>
<sequence>MARGIALDLREEAIAAADIDSEDEEAGQLEIASPPGDENSAAVAEHAGHGPEHEAAQDRPDIDSPPAQQVRRSQSVGLPHDAGTKQPREADKVSPVTPSQVGRGREADELRTPTPTTAEADPAARTGLSPLTQHLSRVLTSACKTDAISSASKPVATMRRTASDEQTTKGMLPAMKTQDDLPTLSLQMGDKTAYPTVMTNGVPEQHKAPLQTAEDQWPSKKMKNQEFTCSPAVEGAARTASCPRSQGSPDWSRPKPWWSADGGDTAHALGVMFGSSKLIAWVIDLTGTASCGSNSGTMISSGARGGYGCKTAATLVKKNKTPAMKASRQMIRRPRKVGQQRLPEVTRQLFQQQQSRTRIEDDSPARGRE</sequence>
<reference evidence="2 3" key="1">
    <citation type="submission" date="2018-08" db="EMBL/GenBank/DDBJ databases">
        <title>Genomic investigation of the strawberry pathogen Phytophthora fragariae indicates pathogenicity is determined by transcriptional variation in three key races.</title>
        <authorList>
            <person name="Adams T.M."/>
            <person name="Armitage A.D."/>
            <person name="Sobczyk M.K."/>
            <person name="Bates H.J."/>
            <person name="Dunwell J.M."/>
            <person name="Nellist C.F."/>
            <person name="Harrison R.J."/>
        </authorList>
    </citation>
    <scope>NUCLEOTIDE SEQUENCE [LARGE SCALE GENOMIC DNA]</scope>
    <source>
        <strain evidence="2 3">NOV-9</strain>
    </source>
</reference>
<protein>
    <submittedName>
        <fullName evidence="2">Uncharacterized protein</fullName>
    </submittedName>
</protein>
<organism evidence="2 3">
    <name type="scientific">Phytophthora fragariae</name>
    <dbReference type="NCBI Taxonomy" id="53985"/>
    <lineage>
        <taxon>Eukaryota</taxon>
        <taxon>Sar</taxon>
        <taxon>Stramenopiles</taxon>
        <taxon>Oomycota</taxon>
        <taxon>Peronosporomycetes</taxon>
        <taxon>Peronosporales</taxon>
        <taxon>Peronosporaceae</taxon>
        <taxon>Phytophthora</taxon>
    </lineage>
</organism>
<feature type="compositionally biased region" description="Basic and acidic residues" evidence="1">
    <location>
        <begin position="46"/>
        <end position="62"/>
    </location>
</feature>
<evidence type="ECO:0000313" key="3">
    <source>
        <dbReference type="Proteomes" id="UP000429523"/>
    </source>
</evidence>
<feature type="compositionally biased region" description="Low complexity" evidence="1">
    <location>
        <begin position="112"/>
        <end position="124"/>
    </location>
</feature>
<gene>
    <name evidence="2" type="ORF">PF009_g14518</name>
</gene>
<evidence type="ECO:0000313" key="2">
    <source>
        <dbReference type="EMBL" id="KAE8935532.1"/>
    </source>
</evidence>
<accession>A0A6A3EPX6</accession>
<feature type="compositionally biased region" description="Polar residues" evidence="1">
    <location>
        <begin position="66"/>
        <end position="76"/>
    </location>
</feature>
<feature type="compositionally biased region" description="Basic and acidic residues" evidence="1">
    <location>
        <begin position="357"/>
        <end position="369"/>
    </location>
</feature>
<comment type="caution">
    <text evidence="2">The sequence shown here is derived from an EMBL/GenBank/DDBJ whole genome shotgun (WGS) entry which is preliminary data.</text>
</comment>